<dbReference type="SUPFAM" id="SSF54593">
    <property type="entry name" value="Glyoxalase/Bleomycin resistance protein/Dihydroxybiphenyl dioxygenase"/>
    <property type="match status" value="1"/>
</dbReference>
<evidence type="ECO:0000259" key="2">
    <source>
        <dbReference type="PROSITE" id="PS51819"/>
    </source>
</evidence>
<dbReference type="Proteomes" id="UP000324104">
    <property type="component" value="Unassembled WGS sequence"/>
</dbReference>
<dbReference type="EMBL" id="VTAW01000012">
    <property type="protein sequence ID" value="TYT61956.1"/>
    <property type="molecule type" value="Genomic_DNA"/>
</dbReference>
<dbReference type="PROSITE" id="PS51819">
    <property type="entry name" value="VOC"/>
    <property type="match status" value="1"/>
</dbReference>
<accession>A0A5D5AJU4</accession>
<keyword evidence="4" id="KW-1185">Reference proteome</keyword>
<dbReference type="Pfam" id="PF00903">
    <property type="entry name" value="Glyoxalase"/>
    <property type="match status" value="1"/>
</dbReference>
<dbReference type="AlphaFoldDB" id="A0A5D5AJU4"/>
<comment type="caution">
    <text evidence="3">The sequence shown here is derived from an EMBL/GenBank/DDBJ whole genome shotgun (WGS) entry which is preliminary data.</text>
</comment>
<reference evidence="3 4" key="1">
    <citation type="submission" date="2019-08" db="EMBL/GenBank/DDBJ databases">
        <title>Archaea genome.</title>
        <authorList>
            <person name="Kajale S."/>
            <person name="Shouche Y."/>
            <person name="Deshpande N."/>
            <person name="Sharma A."/>
        </authorList>
    </citation>
    <scope>NUCLEOTIDE SEQUENCE [LARGE SCALE GENOMIC DNA]</scope>
    <source>
        <strain evidence="3 4">ESP3B_9</strain>
    </source>
</reference>
<keyword evidence="1" id="KW-0479">Metal-binding</keyword>
<dbReference type="GO" id="GO:0046872">
    <property type="term" value="F:metal ion binding"/>
    <property type="evidence" value="ECO:0007669"/>
    <property type="project" value="UniProtKB-KW"/>
</dbReference>
<evidence type="ECO:0000313" key="3">
    <source>
        <dbReference type="EMBL" id="TYT61956.1"/>
    </source>
</evidence>
<name>A0A5D5AJU4_9EURY</name>
<dbReference type="InterPro" id="IPR051785">
    <property type="entry name" value="MMCE/EMCE_epimerase"/>
</dbReference>
<dbReference type="CDD" id="cd06587">
    <property type="entry name" value="VOC"/>
    <property type="match status" value="1"/>
</dbReference>
<dbReference type="Gene3D" id="3.10.180.10">
    <property type="entry name" value="2,3-Dihydroxybiphenyl 1,2-Dioxygenase, domain 1"/>
    <property type="match status" value="1"/>
</dbReference>
<dbReference type="PANTHER" id="PTHR43048">
    <property type="entry name" value="METHYLMALONYL-COA EPIMERASE"/>
    <property type="match status" value="1"/>
</dbReference>
<dbReference type="GO" id="GO:0046491">
    <property type="term" value="P:L-methylmalonyl-CoA metabolic process"/>
    <property type="evidence" value="ECO:0007669"/>
    <property type="project" value="TreeGrafter"/>
</dbReference>
<evidence type="ECO:0000313" key="4">
    <source>
        <dbReference type="Proteomes" id="UP000324104"/>
    </source>
</evidence>
<dbReference type="InterPro" id="IPR004360">
    <property type="entry name" value="Glyas_Fos-R_dOase_dom"/>
</dbReference>
<dbReference type="GO" id="GO:0004493">
    <property type="term" value="F:methylmalonyl-CoA epimerase activity"/>
    <property type="evidence" value="ECO:0007669"/>
    <property type="project" value="TreeGrafter"/>
</dbReference>
<feature type="domain" description="VOC" evidence="2">
    <location>
        <begin position="2"/>
        <end position="122"/>
    </location>
</feature>
<protein>
    <submittedName>
        <fullName evidence="3">VOC family protein</fullName>
    </submittedName>
</protein>
<dbReference type="PANTHER" id="PTHR43048:SF3">
    <property type="entry name" value="METHYLMALONYL-COA EPIMERASE, MITOCHONDRIAL"/>
    <property type="match status" value="1"/>
</dbReference>
<organism evidence="3 4">
    <name type="scientific">Natrialba swarupiae</name>
    <dbReference type="NCBI Taxonomy" id="2448032"/>
    <lineage>
        <taxon>Archaea</taxon>
        <taxon>Methanobacteriati</taxon>
        <taxon>Methanobacteriota</taxon>
        <taxon>Stenosarchaea group</taxon>
        <taxon>Halobacteria</taxon>
        <taxon>Halobacteriales</taxon>
        <taxon>Natrialbaceae</taxon>
        <taxon>Natrialba</taxon>
    </lineage>
</organism>
<evidence type="ECO:0000256" key="1">
    <source>
        <dbReference type="ARBA" id="ARBA00022723"/>
    </source>
</evidence>
<sequence>MDVIHAAIWVSDLDDARAFFVDALDLEENWSFTLDGIENVYVGGDHGEIQLRYDPDREDPDPDRTGLDHLAVSVEDVDATTERVVEETGCDVVDGPLTVDDADARVSFLEGPDGYVVELVEPLE</sequence>
<proteinExistence type="predicted"/>
<dbReference type="InterPro" id="IPR029068">
    <property type="entry name" value="Glyas_Bleomycin-R_OHBP_Dase"/>
</dbReference>
<dbReference type="InterPro" id="IPR037523">
    <property type="entry name" value="VOC_core"/>
</dbReference>
<gene>
    <name evidence="3" type="ORF">FYC77_10810</name>
</gene>
<dbReference type="RefSeq" id="WP_149081517.1">
    <property type="nucleotide sequence ID" value="NZ_VTAW01000012.1"/>
</dbReference>